<feature type="transmembrane region" description="Helical" evidence="8">
    <location>
        <begin position="321"/>
        <end position="340"/>
    </location>
</feature>
<dbReference type="InterPro" id="IPR020846">
    <property type="entry name" value="MFS_dom"/>
</dbReference>
<comment type="subcellular location">
    <subcellularLocation>
        <location evidence="1">Cell membrane</location>
        <topology evidence="1">Multi-pass membrane protein</topology>
    </subcellularLocation>
</comment>
<keyword evidence="6 8" id="KW-0472">Membrane</keyword>
<evidence type="ECO:0000256" key="4">
    <source>
        <dbReference type="ARBA" id="ARBA00022692"/>
    </source>
</evidence>
<feature type="region of interest" description="Disordered" evidence="7">
    <location>
        <begin position="439"/>
        <end position="480"/>
    </location>
</feature>
<evidence type="ECO:0000256" key="2">
    <source>
        <dbReference type="ARBA" id="ARBA00010992"/>
    </source>
</evidence>
<feature type="transmembrane region" description="Helical" evidence="8">
    <location>
        <begin position="58"/>
        <end position="77"/>
    </location>
</feature>
<name>A0A5C5RNV9_9ACTN</name>
<feature type="domain" description="Major facilitator superfamily (MFS) profile" evidence="9">
    <location>
        <begin position="22"/>
        <end position="436"/>
    </location>
</feature>
<evidence type="ECO:0000313" key="11">
    <source>
        <dbReference type="Proteomes" id="UP000319792"/>
    </source>
</evidence>
<evidence type="ECO:0000256" key="6">
    <source>
        <dbReference type="ARBA" id="ARBA00023136"/>
    </source>
</evidence>
<feature type="transmembrane region" description="Helical" evidence="8">
    <location>
        <begin position="381"/>
        <end position="401"/>
    </location>
</feature>
<dbReference type="CDD" id="cd17316">
    <property type="entry name" value="MFS_SV2_like"/>
    <property type="match status" value="1"/>
</dbReference>
<dbReference type="InterPro" id="IPR005828">
    <property type="entry name" value="MFS_sugar_transport-like"/>
</dbReference>
<feature type="transmembrane region" description="Helical" evidence="8">
    <location>
        <begin position="413"/>
        <end position="432"/>
    </location>
</feature>
<feature type="compositionally biased region" description="Low complexity" evidence="7">
    <location>
        <begin position="467"/>
        <end position="480"/>
    </location>
</feature>
<dbReference type="Pfam" id="PF00083">
    <property type="entry name" value="Sugar_tr"/>
    <property type="match status" value="1"/>
</dbReference>
<gene>
    <name evidence="10" type="ORF">FK268_11885</name>
</gene>
<dbReference type="InterPro" id="IPR050814">
    <property type="entry name" value="Myo-inositol_Transporter"/>
</dbReference>
<reference evidence="10 11" key="2">
    <citation type="submission" date="2019-08" db="EMBL/GenBank/DDBJ databases">
        <title>Tsukamurella conjunctivitidis sp. nov., Tsukamurella assacharolytica sp. nov. and Tsukamurella sputae sp. nov. isolated from patients with conjunctivitis, bacteraemia (lymphoma) and respiratory infection (sputum) in Hong Kong.</title>
        <authorList>
            <person name="Fok K.M.N."/>
            <person name="Fong J.Y.H."/>
        </authorList>
    </citation>
    <scope>NUCLEOTIDE SEQUENCE [LARGE SCALE GENOMIC DNA]</scope>
    <source>
        <strain evidence="10 11">HKU70</strain>
    </source>
</reference>
<dbReference type="PANTHER" id="PTHR48020:SF12">
    <property type="entry name" value="PROTON MYO-INOSITOL COTRANSPORTER"/>
    <property type="match status" value="1"/>
</dbReference>
<feature type="transmembrane region" description="Helical" evidence="8">
    <location>
        <begin position="177"/>
        <end position="195"/>
    </location>
</feature>
<feature type="transmembrane region" description="Helical" evidence="8">
    <location>
        <begin position="293"/>
        <end position="314"/>
    </location>
</feature>
<dbReference type="RefSeq" id="WP_146434202.1">
    <property type="nucleotide sequence ID" value="NZ_VIGV01000003.1"/>
</dbReference>
<dbReference type="PROSITE" id="PS00217">
    <property type="entry name" value="SUGAR_TRANSPORT_2"/>
    <property type="match status" value="1"/>
</dbReference>
<feature type="compositionally biased region" description="Basic and acidic residues" evidence="7">
    <location>
        <begin position="456"/>
        <end position="465"/>
    </location>
</feature>
<sequence>MKSTGLVGLTDMPARKGFLTRLLVACCGGPFLDGYVMSIIGVALIGVNAEMHPSNVEIGLIGAAALIGIFFGSAVFGCLTDRLGREKMYAIDLTVLVGACALSVFVTAPWQLIVLRFVIGAAIGADYPIATSLLTEFTPSKRRGMMVGASALAWSLGAVAAYVVGAIVIAATGSTSHWRWLLASAAILGVIVVLLRRGIPESPRWLLQNGRAEEARAVAREIYDVDLDVHAPVPVSAEGKANLRSLLRGLYGRRLLMCSALYLAVVTPLYALLMFLPRILDGFGISGDGASGLIVETVIIGLIAAGSVPAMFLVERWGRRPLTVVPLAIMVFPLLGLWLWADAPLWFVVVAFCVYAFISGGPSILVWIYPSELFPTEIRASASGLVTAISRFGAATGTYLLPMSIAGLGTPTTMMFGAVLTGVAFVVCLALAPETKGRSLDAASSGEFPAQARPAPQKESKEAPKGAHGAASNDAQGAAA</sequence>
<dbReference type="GO" id="GO:0022857">
    <property type="term" value="F:transmembrane transporter activity"/>
    <property type="evidence" value="ECO:0007669"/>
    <property type="project" value="InterPro"/>
</dbReference>
<dbReference type="InterPro" id="IPR036259">
    <property type="entry name" value="MFS_trans_sf"/>
</dbReference>
<feature type="transmembrane region" description="Helical" evidence="8">
    <location>
        <begin position="89"/>
        <end position="107"/>
    </location>
</feature>
<evidence type="ECO:0000256" key="8">
    <source>
        <dbReference type="SAM" id="Phobius"/>
    </source>
</evidence>
<dbReference type="EMBL" id="VIGV01000003">
    <property type="protein sequence ID" value="TWS24294.1"/>
    <property type="molecule type" value="Genomic_DNA"/>
</dbReference>
<dbReference type="PANTHER" id="PTHR48020">
    <property type="entry name" value="PROTON MYO-INOSITOL COTRANSPORTER"/>
    <property type="match status" value="1"/>
</dbReference>
<dbReference type="PROSITE" id="PS50850">
    <property type="entry name" value="MFS"/>
    <property type="match status" value="1"/>
</dbReference>
<feature type="transmembrane region" description="Helical" evidence="8">
    <location>
        <begin position="146"/>
        <end position="171"/>
    </location>
</feature>
<keyword evidence="5 8" id="KW-1133">Transmembrane helix</keyword>
<dbReference type="GO" id="GO:0005886">
    <property type="term" value="C:plasma membrane"/>
    <property type="evidence" value="ECO:0007669"/>
    <property type="project" value="UniProtKB-SubCell"/>
</dbReference>
<dbReference type="OrthoDB" id="9787026at2"/>
<comment type="caution">
    <text evidence="10">The sequence shown here is derived from an EMBL/GenBank/DDBJ whole genome shotgun (WGS) entry which is preliminary data.</text>
</comment>
<evidence type="ECO:0000313" key="10">
    <source>
        <dbReference type="EMBL" id="TWS24294.1"/>
    </source>
</evidence>
<comment type="similarity">
    <text evidence="2">Belongs to the major facilitator superfamily. Sugar transporter (TC 2.A.1.1) family.</text>
</comment>
<evidence type="ECO:0000259" key="9">
    <source>
        <dbReference type="PROSITE" id="PS50850"/>
    </source>
</evidence>
<dbReference type="Proteomes" id="UP000319792">
    <property type="component" value="Unassembled WGS sequence"/>
</dbReference>
<evidence type="ECO:0000256" key="5">
    <source>
        <dbReference type="ARBA" id="ARBA00022989"/>
    </source>
</evidence>
<accession>A0A5C5RNV9</accession>
<dbReference type="SUPFAM" id="SSF103473">
    <property type="entry name" value="MFS general substrate transporter"/>
    <property type="match status" value="1"/>
</dbReference>
<evidence type="ECO:0000256" key="3">
    <source>
        <dbReference type="ARBA" id="ARBA00022448"/>
    </source>
</evidence>
<keyword evidence="3" id="KW-0813">Transport</keyword>
<feature type="transmembrane region" description="Helical" evidence="8">
    <location>
        <begin position="346"/>
        <end position="369"/>
    </location>
</feature>
<feature type="transmembrane region" description="Helical" evidence="8">
    <location>
        <begin position="113"/>
        <end position="134"/>
    </location>
</feature>
<dbReference type="AlphaFoldDB" id="A0A5C5RNV9"/>
<dbReference type="Gene3D" id="1.20.1250.20">
    <property type="entry name" value="MFS general substrate transporter like domains"/>
    <property type="match status" value="1"/>
</dbReference>
<evidence type="ECO:0000256" key="7">
    <source>
        <dbReference type="SAM" id="MobiDB-lite"/>
    </source>
</evidence>
<dbReference type="InterPro" id="IPR005829">
    <property type="entry name" value="Sugar_transporter_CS"/>
</dbReference>
<feature type="transmembrane region" description="Helical" evidence="8">
    <location>
        <begin position="254"/>
        <end position="273"/>
    </location>
</feature>
<evidence type="ECO:0000256" key="1">
    <source>
        <dbReference type="ARBA" id="ARBA00004651"/>
    </source>
</evidence>
<reference evidence="10 11" key="1">
    <citation type="submission" date="2019-06" db="EMBL/GenBank/DDBJ databases">
        <authorList>
            <person name="Teng J.L.L."/>
            <person name="Lee H.H."/>
            <person name="Lau S.K.P."/>
            <person name="Woo P.C.Y."/>
        </authorList>
    </citation>
    <scope>NUCLEOTIDE SEQUENCE [LARGE SCALE GENOMIC DNA]</scope>
    <source>
        <strain evidence="10 11">HKU70</strain>
    </source>
</reference>
<keyword evidence="4 8" id="KW-0812">Transmembrane</keyword>
<keyword evidence="11" id="KW-1185">Reference proteome</keyword>
<proteinExistence type="inferred from homology"/>
<protein>
    <submittedName>
        <fullName evidence="10">MFS transporter</fullName>
    </submittedName>
</protein>
<organism evidence="10 11">
    <name type="scientific">Tsukamurella sputi</name>
    <dbReference type="NCBI Taxonomy" id="2591848"/>
    <lineage>
        <taxon>Bacteria</taxon>
        <taxon>Bacillati</taxon>
        <taxon>Actinomycetota</taxon>
        <taxon>Actinomycetes</taxon>
        <taxon>Mycobacteriales</taxon>
        <taxon>Tsukamurellaceae</taxon>
        <taxon>Tsukamurella</taxon>
    </lineage>
</organism>
<feature type="transmembrane region" description="Helical" evidence="8">
    <location>
        <begin position="22"/>
        <end position="46"/>
    </location>
</feature>